<evidence type="ECO:0000313" key="3">
    <source>
        <dbReference type="WBParaSite" id="nOo.2.0.1.t10825-RA"/>
    </source>
</evidence>
<dbReference type="AlphaFoldDB" id="A0A182ERQ7"/>
<protein>
    <submittedName>
        <fullName evidence="3">COMM domain-containing protein</fullName>
    </submittedName>
</protein>
<reference evidence="1 2" key="2">
    <citation type="submission" date="2018-08" db="EMBL/GenBank/DDBJ databases">
        <authorList>
            <person name="Laetsch R D."/>
            <person name="Stevens L."/>
            <person name="Kumar S."/>
            <person name="Blaxter L. M."/>
        </authorList>
    </citation>
    <scope>NUCLEOTIDE SEQUENCE [LARGE SCALE GENOMIC DNA]</scope>
</reference>
<keyword evidence="2" id="KW-1185">Reference proteome</keyword>
<dbReference type="Proteomes" id="UP000271087">
    <property type="component" value="Unassembled WGS sequence"/>
</dbReference>
<name>A0A182ERQ7_ONCOC</name>
<evidence type="ECO:0000313" key="1">
    <source>
        <dbReference type="EMBL" id="VDM94552.1"/>
    </source>
</evidence>
<dbReference type="WBParaSite" id="nOo.2.0.1.t10825-RA">
    <property type="protein sequence ID" value="nOo.2.0.1.t10825-RA"/>
    <property type="gene ID" value="nOo.2.0.1.g10825"/>
</dbReference>
<dbReference type="EMBL" id="UYRW01006675">
    <property type="protein sequence ID" value="VDM94552.1"/>
    <property type="molecule type" value="Genomic_DNA"/>
</dbReference>
<dbReference type="OrthoDB" id="10032644at2759"/>
<evidence type="ECO:0000313" key="2">
    <source>
        <dbReference type="Proteomes" id="UP000271087"/>
    </source>
</evidence>
<accession>A0A182ERQ7</accession>
<proteinExistence type="predicted"/>
<organism evidence="3">
    <name type="scientific">Onchocerca ochengi</name>
    <name type="common">Filarial nematode worm</name>
    <dbReference type="NCBI Taxonomy" id="42157"/>
    <lineage>
        <taxon>Eukaryota</taxon>
        <taxon>Metazoa</taxon>
        <taxon>Ecdysozoa</taxon>
        <taxon>Nematoda</taxon>
        <taxon>Chromadorea</taxon>
        <taxon>Rhabditida</taxon>
        <taxon>Spirurina</taxon>
        <taxon>Spiruromorpha</taxon>
        <taxon>Filarioidea</taxon>
        <taxon>Onchocercidae</taxon>
        <taxon>Onchocerca</taxon>
    </lineage>
</organism>
<sequence length="86" mass="9423">MPSPNLSDSASFDVELRCEQSYSTADLLSFVLSNIPKLTFEQKGIQVQIMQTVNKGVGEILLNARGGTVTHKKPVEALDRSLQDLC</sequence>
<gene>
    <name evidence="1" type="ORF">NOO_LOCUS10825</name>
</gene>
<reference evidence="3" key="1">
    <citation type="submission" date="2016-06" db="UniProtKB">
        <authorList>
            <consortium name="WormBaseParasite"/>
        </authorList>
    </citation>
    <scope>IDENTIFICATION</scope>
</reference>